<evidence type="ECO:0000256" key="4">
    <source>
        <dbReference type="ARBA" id="ARBA00019595"/>
    </source>
</evidence>
<evidence type="ECO:0000313" key="8">
    <source>
        <dbReference type="EMBL" id="MBD1395487.1"/>
    </source>
</evidence>
<dbReference type="Pfam" id="PF00908">
    <property type="entry name" value="dTDP_sugar_isom"/>
    <property type="match status" value="1"/>
</dbReference>
<reference evidence="8" key="1">
    <citation type="submission" date="2020-09" db="EMBL/GenBank/DDBJ databases">
        <title>Novel species of Mucilaginibacter isolated from a glacier on the Tibetan Plateau.</title>
        <authorList>
            <person name="Liu Q."/>
            <person name="Xin Y.-H."/>
        </authorList>
    </citation>
    <scope>NUCLEOTIDE SEQUENCE</scope>
    <source>
        <strain evidence="8">ZB1P21</strain>
    </source>
</reference>
<dbReference type="AlphaFoldDB" id="A0A926S408"/>
<dbReference type="InterPro" id="IPR014710">
    <property type="entry name" value="RmlC-like_jellyroll"/>
</dbReference>
<gene>
    <name evidence="8" type="primary">rfbC</name>
    <name evidence="8" type="ORF">IDJ76_20455</name>
</gene>
<dbReference type="PANTHER" id="PTHR21047">
    <property type="entry name" value="DTDP-6-DEOXY-D-GLUCOSE-3,5 EPIMERASE"/>
    <property type="match status" value="1"/>
</dbReference>
<comment type="subunit">
    <text evidence="7">Homodimer.</text>
</comment>
<evidence type="ECO:0000256" key="2">
    <source>
        <dbReference type="ARBA" id="ARBA00001997"/>
    </source>
</evidence>
<dbReference type="GO" id="GO:0019305">
    <property type="term" value="P:dTDP-rhamnose biosynthetic process"/>
    <property type="evidence" value="ECO:0007669"/>
    <property type="project" value="UniProtKB-UniRule"/>
</dbReference>
<comment type="pathway">
    <text evidence="7">Carbohydrate biosynthesis; dTDP-L-rhamnose biosynthesis.</text>
</comment>
<dbReference type="GO" id="GO:0008830">
    <property type="term" value="F:dTDP-4-dehydrorhamnose 3,5-epimerase activity"/>
    <property type="evidence" value="ECO:0007669"/>
    <property type="project" value="UniProtKB-UniRule"/>
</dbReference>
<feature type="active site" description="Proton donor" evidence="5">
    <location>
        <position position="131"/>
    </location>
</feature>
<comment type="function">
    <text evidence="2 7">Catalyzes the epimerization of the C3' and C5'positions of dTDP-6-deoxy-D-xylo-4-hexulose, forming dTDP-6-deoxy-L-lyxo-4-hexulose.</text>
</comment>
<dbReference type="GO" id="GO:0005829">
    <property type="term" value="C:cytosol"/>
    <property type="evidence" value="ECO:0007669"/>
    <property type="project" value="TreeGrafter"/>
</dbReference>
<evidence type="ECO:0000256" key="7">
    <source>
        <dbReference type="RuleBase" id="RU364069"/>
    </source>
</evidence>
<dbReference type="NCBIfam" id="TIGR01221">
    <property type="entry name" value="rmlC"/>
    <property type="match status" value="1"/>
</dbReference>
<evidence type="ECO:0000256" key="1">
    <source>
        <dbReference type="ARBA" id="ARBA00001298"/>
    </source>
</evidence>
<comment type="catalytic activity">
    <reaction evidence="1 7">
        <text>dTDP-4-dehydro-6-deoxy-alpha-D-glucose = dTDP-4-dehydro-beta-L-rhamnose</text>
        <dbReference type="Rhea" id="RHEA:16969"/>
        <dbReference type="ChEBI" id="CHEBI:57649"/>
        <dbReference type="ChEBI" id="CHEBI:62830"/>
        <dbReference type="EC" id="5.1.3.13"/>
    </reaction>
</comment>
<keyword evidence="7 8" id="KW-0413">Isomerase</keyword>
<dbReference type="RefSeq" id="WP_191166200.1">
    <property type="nucleotide sequence ID" value="NZ_JACWMX010000013.1"/>
</dbReference>
<dbReference type="EMBL" id="JACWMX010000013">
    <property type="protein sequence ID" value="MBD1395487.1"/>
    <property type="molecule type" value="Genomic_DNA"/>
</dbReference>
<feature type="active site" description="Proton acceptor" evidence="5">
    <location>
        <position position="61"/>
    </location>
</feature>
<dbReference type="GO" id="GO:0000271">
    <property type="term" value="P:polysaccharide biosynthetic process"/>
    <property type="evidence" value="ECO:0007669"/>
    <property type="project" value="TreeGrafter"/>
</dbReference>
<keyword evidence="9" id="KW-1185">Reference proteome</keyword>
<comment type="similarity">
    <text evidence="7">Belongs to the dTDP-4-dehydrorhamnose 3,5-epimerase family.</text>
</comment>
<organism evidence="8 9">
    <name type="scientific">Mucilaginibacter glaciei</name>
    <dbReference type="NCBI Taxonomy" id="2772109"/>
    <lineage>
        <taxon>Bacteria</taxon>
        <taxon>Pseudomonadati</taxon>
        <taxon>Bacteroidota</taxon>
        <taxon>Sphingobacteriia</taxon>
        <taxon>Sphingobacteriales</taxon>
        <taxon>Sphingobacteriaceae</taxon>
        <taxon>Mucilaginibacter</taxon>
    </lineage>
</organism>
<feature type="site" description="Participates in a stacking interaction with the thymidine ring of dTDP-4-oxo-6-deoxyglucose" evidence="6">
    <location>
        <position position="137"/>
    </location>
</feature>
<dbReference type="Proteomes" id="UP000619078">
    <property type="component" value="Unassembled WGS sequence"/>
</dbReference>
<sequence length="184" mass="20427">MKFTETIIPGVVIIEPRVFKDDRGYFYESYSKAKLTEAGIDADFVQDNQSFSQKGTVRGLHAQANPFAQGKLVRVIQGAVMDVAVDVRVGSPTYGRHVAVELTADNNLQLWVPPGCLHGFVTLADDTIFAYKVTNYYDKASEVGILWNDPTLAIGWGIDERDALLSPKDLELADFKSFKSPFTF</sequence>
<proteinExistence type="inferred from homology"/>
<dbReference type="SUPFAM" id="SSF51182">
    <property type="entry name" value="RmlC-like cupins"/>
    <property type="match status" value="1"/>
</dbReference>
<dbReference type="CDD" id="cd00438">
    <property type="entry name" value="cupin_RmlC"/>
    <property type="match status" value="1"/>
</dbReference>
<dbReference type="PANTHER" id="PTHR21047:SF2">
    <property type="entry name" value="THYMIDINE DIPHOSPHO-4-KETO-RHAMNOSE 3,5-EPIMERASE"/>
    <property type="match status" value="1"/>
</dbReference>
<name>A0A926S408_9SPHI</name>
<accession>A0A926S408</accession>
<evidence type="ECO:0000256" key="3">
    <source>
        <dbReference type="ARBA" id="ARBA00012098"/>
    </source>
</evidence>
<dbReference type="InterPro" id="IPR000888">
    <property type="entry name" value="RmlC-like"/>
</dbReference>
<protein>
    <recommendedName>
        <fullName evidence="4 7">dTDP-4-dehydrorhamnose 3,5-epimerase</fullName>
        <ecNumber evidence="3 7">5.1.3.13</ecNumber>
    </recommendedName>
    <alternativeName>
        <fullName evidence="7">Thymidine diphospho-4-keto-rhamnose 3,5-epimerase</fullName>
    </alternativeName>
</protein>
<dbReference type="Gene3D" id="2.60.120.10">
    <property type="entry name" value="Jelly Rolls"/>
    <property type="match status" value="1"/>
</dbReference>
<evidence type="ECO:0000313" key="9">
    <source>
        <dbReference type="Proteomes" id="UP000619078"/>
    </source>
</evidence>
<dbReference type="InterPro" id="IPR011051">
    <property type="entry name" value="RmlC_Cupin_sf"/>
</dbReference>
<evidence type="ECO:0000256" key="5">
    <source>
        <dbReference type="PIRSR" id="PIRSR600888-1"/>
    </source>
</evidence>
<dbReference type="EC" id="5.1.3.13" evidence="3 7"/>
<comment type="caution">
    <text evidence="8">The sequence shown here is derived from an EMBL/GenBank/DDBJ whole genome shotgun (WGS) entry which is preliminary data.</text>
</comment>
<evidence type="ECO:0000256" key="6">
    <source>
        <dbReference type="PIRSR" id="PIRSR600888-3"/>
    </source>
</evidence>